<feature type="compositionally biased region" description="Acidic residues" evidence="1">
    <location>
        <begin position="212"/>
        <end position="222"/>
    </location>
</feature>
<dbReference type="EMBL" id="SRMO01000071">
    <property type="protein sequence ID" value="TGG91845.1"/>
    <property type="molecule type" value="Genomic_DNA"/>
</dbReference>
<dbReference type="AlphaFoldDB" id="A0A524RMH8"/>
<comment type="caution">
    <text evidence="2">The sequence shown here is derived from an EMBL/GenBank/DDBJ whole genome shotgun (WGS) entry which is preliminary data.</text>
</comment>
<protein>
    <submittedName>
        <fullName evidence="2">DUF4335 domain-containing protein</fullName>
    </submittedName>
</protein>
<sequence length="282" mass="29800">MTDSTPGTASASPELQLEVRQAGCRVLLRGRPEHGSGQPGDGIHELTSWALQLGDRASMEGERQHLEAFVSAVLPYTRLQMSGSPQGCGSVEGPLTIEPRGIGHRLLLRTSMPDSRPVDLQLDDAELADLARCLDAIVHDPLVRLGIEPPAMAGLRKRDLLNRESLRRQLLHPVAGACGVALVLGLSWLVPTAEVLVPEPVPNEGSERVEPGAEEEGTEEEGATAGGTPDPQDTDVPPSPVPPSPDPSTEPSPEPSPESPAIRSGPPPLPLISPWPPLPPIP</sequence>
<evidence type="ECO:0000313" key="3">
    <source>
        <dbReference type="Proteomes" id="UP000317990"/>
    </source>
</evidence>
<feature type="compositionally biased region" description="Pro residues" evidence="1">
    <location>
        <begin position="265"/>
        <end position="282"/>
    </location>
</feature>
<feature type="compositionally biased region" description="Pro residues" evidence="1">
    <location>
        <begin position="237"/>
        <end position="258"/>
    </location>
</feature>
<accession>A0A524RMH8</accession>
<reference evidence="2 3" key="1">
    <citation type="journal article" date="2019" name="mSystems">
        <title>Life at home and on the roam: Genomic adaptions reflect the dual lifestyle of an intracellular, facultative symbiont.</title>
        <authorList>
            <person name="Burgsdorf I."/>
        </authorList>
    </citation>
    <scope>NUCLEOTIDE SEQUENCE [LARGE SCALE GENOMIC DNA]</scope>
    <source>
        <strain evidence="2">277cV</strain>
    </source>
</reference>
<feature type="region of interest" description="Disordered" evidence="1">
    <location>
        <begin position="199"/>
        <end position="282"/>
    </location>
</feature>
<organism evidence="2 3">
    <name type="scientific">Aphanocapsa feldmannii 277cV</name>
    <dbReference type="NCBI Taxonomy" id="2507553"/>
    <lineage>
        <taxon>Bacteria</taxon>
        <taxon>Bacillati</taxon>
        <taxon>Cyanobacteriota</taxon>
        <taxon>Cyanophyceae</taxon>
        <taxon>Oscillatoriophycideae</taxon>
        <taxon>Chroococcales</taxon>
        <taxon>Microcystaceae</taxon>
        <taxon>Aphanocapsa</taxon>
    </lineage>
</organism>
<name>A0A524RMH8_9CHRO</name>
<dbReference type="Pfam" id="PF14233">
    <property type="entry name" value="DUF4335"/>
    <property type="match status" value="1"/>
</dbReference>
<evidence type="ECO:0000256" key="1">
    <source>
        <dbReference type="SAM" id="MobiDB-lite"/>
    </source>
</evidence>
<dbReference type="Proteomes" id="UP000317990">
    <property type="component" value="Unassembled WGS sequence"/>
</dbReference>
<evidence type="ECO:0000313" key="2">
    <source>
        <dbReference type="EMBL" id="TGG91845.1"/>
    </source>
</evidence>
<feature type="compositionally biased region" description="Low complexity" evidence="1">
    <location>
        <begin position="226"/>
        <end position="236"/>
    </location>
</feature>
<proteinExistence type="predicted"/>
<dbReference type="InterPro" id="IPR025569">
    <property type="entry name" value="DUF4335"/>
</dbReference>
<gene>
    <name evidence="2" type="ORF">ERJ67_07535</name>
</gene>